<feature type="compositionally biased region" description="Polar residues" evidence="1">
    <location>
        <begin position="140"/>
        <end position="155"/>
    </location>
</feature>
<evidence type="ECO:0000313" key="5">
    <source>
        <dbReference type="Proteomes" id="UP001221413"/>
    </source>
</evidence>
<dbReference type="SUPFAM" id="SSF82708">
    <property type="entry name" value="R3H domain"/>
    <property type="match status" value="1"/>
</dbReference>
<dbReference type="InterPro" id="IPR001374">
    <property type="entry name" value="R3H_dom"/>
</dbReference>
<feature type="region of interest" description="Disordered" evidence="1">
    <location>
        <begin position="226"/>
        <end position="263"/>
    </location>
</feature>
<organism evidence="4 5">
    <name type="scientific">Drechslerella dactyloides</name>
    <name type="common">Nematode-trapping fungus</name>
    <name type="synonym">Arthrobotrys dactyloides</name>
    <dbReference type="NCBI Taxonomy" id="74499"/>
    <lineage>
        <taxon>Eukaryota</taxon>
        <taxon>Fungi</taxon>
        <taxon>Dikarya</taxon>
        <taxon>Ascomycota</taxon>
        <taxon>Pezizomycotina</taxon>
        <taxon>Orbiliomycetes</taxon>
        <taxon>Orbiliales</taxon>
        <taxon>Orbiliaceae</taxon>
        <taxon>Drechslerella</taxon>
    </lineage>
</organism>
<feature type="region of interest" description="Disordered" evidence="1">
    <location>
        <begin position="302"/>
        <end position="333"/>
    </location>
</feature>
<name>A0AAD6NJF0_DREDA</name>
<evidence type="ECO:0000259" key="2">
    <source>
        <dbReference type="PROSITE" id="PS50174"/>
    </source>
</evidence>
<feature type="region of interest" description="Disordered" evidence="1">
    <location>
        <begin position="55"/>
        <end position="179"/>
    </location>
</feature>
<dbReference type="InterPro" id="IPR000467">
    <property type="entry name" value="G_patch_dom"/>
</dbReference>
<dbReference type="SMART" id="SM00443">
    <property type="entry name" value="G_patch"/>
    <property type="match status" value="1"/>
</dbReference>
<dbReference type="Gene3D" id="3.30.1370.50">
    <property type="entry name" value="R3H-like domain"/>
    <property type="match status" value="1"/>
</dbReference>
<gene>
    <name evidence="4" type="ORF">Dda_4618</name>
</gene>
<dbReference type="Proteomes" id="UP001221413">
    <property type="component" value="Unassembled WGS sequence"/>
</dbReference>
<dbReference type="InterPro" id="IPR051189">
    <property type="entry name" value="Splicing_assoc_domain"/>
</dbReference>
<accession>A0AAD6NJF0</accession>
<feature type="region of interest" description="Disordered" evidence="1">
    <location>
        <begin position="1"/>
        <end position="39"/>
    </location>
</feature>
<dbReference type="PANTHER" id="PTHR14195">
    <property type="entry name" value="G PATCH DOMAIN CONTAINING PROTEIN 2"/>
    <property type="match status" value="1"/>
</dbReference>
<dbReference type="AlphaFoldDB" id="A0AAD6NJF0"/>
<protein>
    <recommendedName>
        <fullName evidence="6">Protein SQS1</fullName>
    </recommendedName>
</protein>
<feature type="compositionally biased region" description="Basic and acidic residues" evidence="1">
    <location>
        <begin position="72"/>
        <end position="87"/>
    </location>
</feature>
<comment type="caution">
    <text evidence="4">The sequence shown here is derived from an EMBL/GenBank/DDBJ whole genome shotgun (WGS) entry which is preliminary data.</text>
</comment>
<keyword evidence="5" id="KW-1185">Reference proteome</keyword>
<evidence type="ECO:0000313" key="4">
    <source>
        <dbReference type="EMBL" id="KAJ6260392.1"/>
    </source>
</evidence>
<evidence type="ECO:0000259" key="3">
    <source>
        <dbReference type="PROSITE" id="PS51061"/>
    </source>
</evidence>
<dbReference type="Pfam" id="PF01424">
    <property type="entry name" value="R3H"/>
    <property type="match status" value="1"/>
</dbReference>
<dbReference type="PROSITE" id="PS50174">
    <property type="entry name" value="G_PATCH"/>
    <property type="match status" value="1"/>
</dbReference>
<dbReference type="GO" id="GO:0003676">
    <property type="term" value="F:nucleic acid binding"/>
    <property type="evidence" value="ECO:0007669"/>
    <property type="project" value="UniProtKB-UniRule"/>
</dbReference>
<evidence type="ECO:0000256" key="1">
    <source>
        <dbReference type="SAM" id="MobiDB-lite"/>
    </source>
</evidence>
<sequence>MPRRKQPRPAPSHRANSNHHSNRHQAAMSPHGGRRGKAQRLLLLGDDYDLGLYDRPGPTRGHHNLTLAQEARNTEERAYRGNSDRKLRQMGITFVSPQDPQDPENLIGTLQSSSSSEEEIVDPIQSHADNSLHGPAPASATASDLDNGLTESQPATPRKNPKIETPVTPVQQSINEVSSPVEEVVFVPRNRRRNLAAQPEPQKPSSTTILEQIKVETNVIMERSTAKKDQTIEEPRTFNAGKSASKSPKKNRRGLKQPDYDDMDDEEADIMEDYIRNLQENGETLDSAFSLRLLGNQLPEVDSDEHQIPSNDPQAPDEASSETSEPKSSDEEIEWDVHTAIVIGKRYGETGIEYLFKPAGSALDEAIWLATDMLDEIQHLVDHFEAGLGDVDLPEWSQQQDETLAMLLQQEDDDDEDFEFDVDDMISMMNGGQNKRGVFPNASKLADAYDDFDIMDRNRASLAGPSKRKPRKASLAYQIPAQFLAEEELDDAEEDEIRAQLDKYIAQDRERKRARKQEREDRRAAGLLGKAKAPKTASMDIRSFSDGPLGGQVNALITTFLMNGLTERLTLPPMSKQERAQIHVIASKFFMTSKSQGKGDERFPVLYKTKRTTLFEGDEAAIAGVLSAVGNRFARNGPVRGNFRALRRGGGGGGGGEIRNKDGMIVGTGAAEIGQGNKGYEMLAKMGWTTGTGLGSNRSGILDPVQAIVKNSRTGLG</sequence>
<proteinExistence type="predicted"/>
<feature type="compositionally biased region" description="Basic and acidic residues" evidence="1">
    <location>
        <begin position="226"/>
        <end position="236"/>
    </location>
</feature>
<dbReference type="InterPro" id="IPR036867">
    <property type="entry name" value="R3H_dom_sf"/>
</dbReference>
<dbReference type="PROSITE" id="PS51061">
    <property type="entry name" value="R3H"/>
    <property type="match status" value="1"/>
</dbReference>
<dbReference type="Pfam" id="PF01585">
    <property type="entry name" value="G-patch"/>
    <property type="match status" value="1"/>
</dbReference>
<reference evidence="4" key="1">
    <citation type="submission" date="2023-01" db="EMBL/GenBank/DDBJ databases">
        <title>The chitinases involved in constricting ring structure development in the nematode-trapping fungus Drechslerella dactyloides.</title>
        <authorList>
            <person name="Wang R."/>
            <person name="Zhang L."/>
            <person name="Tang P."/>
            <person name="Li S."/>
            <person name="Liang L."/>
        </authorList>
    </citation>
    <scope>NUCLEOTIDE SEQUENCE</scope>
    <source>
        <strain evidence="4">YMF1.00031</strain>
    </source>
</reference>
<dbReference type="SMART" id="SM00393">
    <property type="entry name" value="R3H"/>
    <property type="match status" value="1"/>
</dbReference>
<dbReference type="EMBL" id="JAQGDS010000005">
    <property type="protein sequence ID" value="KAJ6260392.1"/>
    <property type="molecule type" value="Genomic_DNA"/>
</dbReference>
<feature type="domain" description="G-patch" evidence="2">
    <location>
        <begin position="675"/>
        <end position="717"/>
    </location>
</feature>
<feature type="domain" description="R3H" evidence="3">
    <location>
        <begin position="547"/>
        <end position="610"/>
    </location>
</feature>
<evidence type="ECO:0008006" key="6">
    <source>
        <dbReference type="Google" id="ProtNLM"/>
    </source>
</evidence>